<accession>A0A1R0FAX8</accession>
<dbReference type="EMBL" id="LXYT01000001">
    <property type="protein sequence ID" value="OLY44143.1"/>
    <property type="molecule type" value="Genomic_DNA"/>
</dbReference>
<evidence type="ECO:0000313" key="1">
    <source>
        <dbReference type="EMBL" id="OLY44143.1"/>
    </source>
</evidence>
<organism evidence="1 2">
    <name type="scientific">Bartonella apis</name>
    <dbReference type="NCBI Taxonomy" id="1686310"/>
    <lineage>
        <taxon>Bacteria</taxon>
        <taxon>Pseudomonadati</taxon>
        <taxon>Pseudomonadota</taxon>
        <taxon>Alphaproteobacteria</taxon>
        <taxon>Hyphomicrobiales</taxon>
        <taxon>Bartonellaceae</taxon>
        <taxon>Bartonella</taxon>
    </lineage>
</organism>
<dbReference type="GeneID" id="92992840"/>
<comment type="caution">
    <text evidence="1">The sequence shown here is derived from an EMBL/GenBank/DDBJ whole genome shotgun (WGS) entry which is preliminary data.</text>
</comment>
<dbReference type="RefSeq" id="WP_263969859.1">
    <property type="nucleotide sequence ID" value="NZ_CALYQA010000002.1"/>
</dbReference>
<reference evidence="1 2" key="1">
    <citation type="submission" date="2016-12" db="EMBL/GenBank/DDBJ databases">
        <title>Comparative genomics of Bartonella apis.</title>
        <authorList>
            <person name="Engel P."/>
        </authorList>
    </citation>
    <scope>NUCLEOTIDE SEQUENCE [LARGE SCALE GENOMIC DNA]</scope>
    <source>
        <strain evidence="1 2">PEB0149</strain>
    </source>
</reference>
<keyword evidence="2" id="KW-1185">Reference proteome</keyword>
<dbReference type="Proteomes" id="UP000187344">
    <property type="component" value="Unassembled WGS sequence"/>
</dbReference>
<evidence type="ECO:0000313" key="2">
    <source>
        <dbReference type="Proteomes" id="UP000187344"/>
    </source>
</evidence>
<gene>
    <name evidence="1" type="ORF">PEB0149_016090</name>
</gene>
<name>A0A1R0FAX8_9HYPH</name>
<proteinExistence type="predicted"/>
<protein>
    <submittedName>
        <fullName evidence="1">Uncharacterized protein</fullName>
    </submittedName>
</protein>
<sequence length="44" mass="4862">MFMLFSVAHPVSGLTKLSHGNDDSGRGQDVARKWFEDIGQLVTI</sequence>
<dbReference type="AlphaFoldDB" id="A0A1R0FAX8"/>